<feature type="region of interest" description="Disordered" evidence="3">
    <location>
        <begin position="20"/>
        <end position="42"/>
    </location>
</feature>
<evidence type="ECO:0000256" key="2">
    <source>
        <dbReference type="ARBA" id="ARBA00023242"/>
    </source>
</evidence>
<dbReference type="Pfam" id="PF07967">
    <property type="entry name" value="zf-C3HC"/>
    <property type="match status" value="1"/>
</dbReference>
<dbReference type="Proteomes" id="UP001327560">
    <property type="component" value="Chromosome 2"/>
</dbReference>
<evidence type="ECO:0000256" key="3">
    <source>
        <dbReference type="SAM" id="MobiDB-lite"/>
    </source>
</evidence>
<feature type="compositionally biased region" description="Basic and acidic residues" evidence="3">
    <location>
        <begin position="558"/>
        <end position="572"/>
    </location>
</feature>
<dbReference type="PANTHER" id="PTHR15835:SF6">
    <property type="entry name" value="ZINC FINGER C3HC-TYPE PROTEIN 1"/>
    <property type="match status" value="1"/>
</dbReference>
<organism evidence="5 6">
    <name type="scientific">Canna indica</name>
    <name type="common">Indian-shot</name>
    <dbReference type="NCBI Taxonomy" id="4628"/>
    <lineage>
        <taxon>Eukaryota</taxon>
        <taxon>Viridiplantae</taxon>
        <taxon>Streptophyta</taxon>
        <taxon>Embryophyta</taxon>
        <taxon>Tracheophyta</taxon>
        <taxon>Spermatophyta</taxon>
        <taxon>Magnoliopsida</taxon>
        <taxon>Liliopsida</taxon>
        <taxon>Zingiberales</taxon>
        <taxon>Cannaceae</taxon>
        <taxon>Canna</taxon>
    </lineage>
</organism>
<feature type="compositionally biased region" description="Polar residues" evidence="3">
    <location>
        <begin position="575"/>
        <end position="594"/>
    </location>
</feature>
<gene>
    <name evidence="5" type="ORF">Cni_G06729</name>
</gene>
<feature type="domain" description="C3HC-type" evidence="4">
    <location>
        <begin position="66"/>
        <end position="191"/>
    </location>
</feature>
<feature type="compositionally biased region" description="Basic and acidic residues" evidence="3">
    <location>
        <begin position="501"/>
        <end position="519"/>
    </location>
</feature>
<protein>
    <recommendedName>
        <fullName evidence="4">C3HC-type domain-containing protein</fullName>
    </recommendedName>
</protein>
<sequence>MTAGDPEQRLQMVMDKLYHAPNSRPSLPSVKRMESGAAGSFDKGTRVPSVAAASVRSIGEAPPCRPWDRGDLMRRLATFKAMTWFGKPKAISPVNCARRGWINVEMDVIACEACGARLLFSTPSSWPFQQVEKAAAVFSLKLDNGHKLLCPWIDNACDEALALFPPTTPQALVEGYRERSVALLKLSALPMISPSAIDYMKTKSPLIEHYLSEASHYPINLSNDIKIVDGSICKDMDGGSETVADDVFYQVLKLICLCGWEPRLLPYVVDCEDPSNALRESAPTSKSDVTSSSLHLHPELKDGLTIYSSGIGKPDSIESANPNIANDAYDPASAVLDCKFCGACVALWGFSTVQQPLELYTLVAGSSNQNEPTNPGVKISKSEALRTVDLVLGTSQTIQGDSSREGSLKEKSLGLNLTIAGGPPATKQNFQPRVSFPIVSRHFRTELISSGNSISHEESCENQVSRECLPVEEDPLHSQNDMNGARVVSHGQDSLKRKRNEKVTLSEFTDSKGDTHDARTSGIINSSADGEGIIQQDCNIENQEVDAQNAEILPGAKDSVEKGEASNEKVDGSGETANTKTNVTHSDVNHSESVTEPADNCSKSNDDISRLEPIHHGAVSKDSGESNTFASADVVLTSDSRADTGKCEKDSNVRTKINNQNSDRLEVMVSLYANHEDTKDTFGKRSTRTHYNRTSQFDPIRQHRPYCPWVAPDDGEAMPGWKLTLSAVVHHEKDSSTPTSAKTSSSFLDDMDDPLVSVRKLFASPQKRLRGTR</sequence>
<feature type="region of interest" description="Disordered" evidence="3">
    <location>
        <begin position="476"/>
        <end position="529"/>
    </location>
</feature>
<feature type="region of interest" description="Disordered" evidence="3">
    <location>
        <begin position="552"/>
        <end position="603"/>
    </location>
</feature>
<dbReference type="GO" id="GO:0005634">
    <property type="term" value="C:nucleus"/>
    <property type="evidence" value="ECO:0007669"/>
    <property type="project" value="UniProtKB-SubCell"/>
</dbReference>
<evidence type="ECO:0000313" key="6">
    <source>
        <dbReference type="Proteomes" id="UP001327560"/>
    </source>
</evidence>
<keyword evidence="2" id="KW-0539">Nucleus</keyword>
<proteinExistence type="predicted"/>
<name>A0AAQ3K0U7_9LILI</name>
<dbReference type="GO" id="GO:0008270">
    <property type="term" value="F:zinc ion binding"/>
    <property type="evidence" value="ECO:0007669"/>
    <property type="project" value="InterPro"/>
</dbReference>
<accession>A0AAQ3K0U7</accession>
<evidence type="ECO:0000259" key="4">
    <source>
        <dbReference type="Pfam" id="PF07967"/>
    </source>
</evidence>
<dbReference type="EMBL" id="CP136891">
    <property type="protein sequence ID" value="WOK98021.1"/>
    <property type="molecule type" value="Genomic_DNA"/>
</dbReference>
<dbReference type="PANTHER" id="PTHR15835">
    <property type="entry name" value="NUCLEAR-INTERACTING PARTNER OF ALK"/>
    <property type="match status" value="1"/>
</dbReference>
<reference evidence="5 6" key="1">
    <citation type="submission" date="2023-10" db="EMBL/GenBank/DDBJ databases">
        <title>Chromosome-scale genome assembly provides insights into flower coloration mechanisms of Canna indica.</title>
        <authorList>
            <person name="Li C."/>
        </authorList>
    </citation>
    <scope>NUCLEOTIDE SEQUENCE [LARGE SCALE GENOMIC DNA]</scope>
    <source>
        <tissue evidence="5">Flower</tissue>
    </source>
</reference>
<keyword evidence="6" id="KW-1185">Reference proteome</keyword>
<dbReference type="AlphaFoldDB" id="A0AAQ3K0U7"/>
<dbReference type="InterPro" id="IPR012935">
    <property type="entry name" value="NuBaID_N"/>
</dbReference>
<evidence type="ECO:0000256" key="1">
    <source>
        <dbReference type="ARBA" id="ARBA00004123"/>
    </source>
</evidence>
<comment type="subcellular location">
    <subcellularLocation>
        <location evidence="1">Nucleus</location>
    </subcellularLocation>
</comment>
<evidence type="ECO:0000313" key="5">
    <source>
        <dbReference type="EMBL" id="WOK98021.1"/>
    </source>
</evidence>